<dbReference type="PANTHER" id="PTHR40465">
    <property type="entry name" value="CHROMOSOME 1, WHOLE GENOME SHOTGUN SEQUENCE"/>
    <property type="match status" value="1"/>
</dbReference>
<feature type="domain" description="DUF6534" evidence="2">
    <location>
        <begin position="181"/>
        <end position="267"/>
    </location>
</feature>
<gene>
    <name evidence="3" type="ORF">MIND_01346600</name>
</gene>
<feature type="transmembrane region" description="Helical" evidence="1">
    <location>
        <begin position="20"/>
        <end position="45"/>
    </location>
</feature>
<evidence type="ECO:0000313" key="3">
    <source>
        <dbReference type="EMBL" id="KAF7289730.1"/>
    </source>
</evidence>
<evidence type="ECO:0000259" key="2">
    <source>
        <dbReference type="Pfam" id="PF20152"/>
    </source>
</evidence>
<feature type="transmembrane region" description="Helical" evidence="1">
    <location>
        <begin position="170"/>
        <end position="195"/>
    </location>
</feature>
<keyword evidence="1" id="KW-0472">Membrane</keyword>
<protein>
    <recommendedName>
        <fullName evidence="2">DUF6534 domain-containing protein</fullName>
    </recommendedName>
</protein>
<proteinExistence type="predicted"/>
<dbReference type="Pfam" id="PF20152">
    <property type="entry name" value="DUF6534"/>
    <property type="match status" value="1"/>
</dbReference>
<feature type="transmembrane region" description="Helical" evidence="1">
    <location>
        <begin position="98"/>
        <end position="122"/>
    </location>
</feature>
<dbReference type="Proteomes" id="UP000636479">
    <property type="component" value="Unassembled WGS sequence"/>
</dbReference>
<dbReference type="EMBL" id="JACAZF010000016">
    <property type="protein sequence ID" value="KAF7289730.1"/>
    <property type="molecule type" value="Genomic_DNA"/>
</dbReference>
<dbReference type="PANTHER" id="PTHR40465:SF1">
    <property type="entry name" value="DUF6534 DOMAIN-CONTAINING PROTEIN"/>
    <property type="match status" value="1"/>
</dbReference>
<accession>A0A8H6RXS2</accession>
<organism evidence="3 4">
    <name type="scientific">Mycena indigotica</name>
    <dbReference type="NCBI Taxonomy" id="2126181"/>
    <lineage>
        <taxon>Eukaryota</taxon>
        <taxon>Fungi</taxon>
        <taxon>Dikarya</taxon>
        <taxon>Basidiomycota</taxon>
        <taxon>Agaricomycotina</taxon>
        <taxon>Agaricomycetes</taxon>
        <taxon>Agaricomycetidae</taxon>
        <taxon>Agaricales</taxon>
        <taxon>Marasmiineae</taxon>
        <taxon>Mycenaceae</taxon>
        <taxon>Mycena</taxon>
    </lineage>
</organism>
<evidence type="ECO:0000256" key="1">
    <source>
        <dbReference type="SAM" id="Phobius"/>
    </source>
</evidence>
<feature type="transmembrane region" description="Helical" evidence="1">
    <location>
        <begin position="57"/>
        <end position="78"/>
    </location>
</feature>
<dbReference type="AlphaFoldDB" id="A0A8H6RXS2"/>
<sequence length="288" mass="32160">MTIDVGVDLTATTFDAGPTIGALLLGTLGSFVLWGIATGQVYMYFSRFPRDGIALKWLVSVVWLFELVHAICSGHVTYTYTVTNYGNPRSLLGKMPATLAFSVTLGSIITALVQGFFCFRIWTLAPNCFFKLVSIVVWISAFAYLIGSFADTALSIQAENIPAFIAQYNWLLLAPTVLNLFNDNVITMSLVTILLMTRRQGFGRTTVLVDKLIKWTLETGMVTSIFSCLNLAFYQQEPHNFVWVAMQLIKARLFANCLLASLNSRESFRIMDEGTHHLSTQRSRAYSR</sequence>
<dbReference type="OrthoDB" id="2535105at2759"/>
<feature type="transmembrane region" description="Helical" evidence="1">
    <location>
        <begin position="129"/>
        <end position="150"/>
    </location>
</feature>
<keyword evidence="1" id="KW-0812">Transmembrane</keyword>
<dbReference type="GeneID" id="59352419"/>
<dbReference type="RefSeq" id="XP_037213459.1">
    <property type="nucleotide sequence ID" value="XM_037369903.1"/>
</dbReference>
<dbReference type="InterPro" id="IPR045339">
    <property type="entry name" value="DUF6534"/>
</dbReference>
<keyword evidence="1" id="KW-1133">Transmembrane helix</keyword>
<comment type="caution">
    <text evidence="3">The sequence shown here is derived from an EMBL/GenBank/DDBJ whole genome shotgun (WGS) entry which is preliminary data.</text>
</comment>
<keyword evidence="4" id="KW-1185">Reference proteome</keyword>
<evidence type="ECO:0000313" key="4">
    <source>
        <dbReference type="Proteomes" id="UP000636479"/>
    </source>
</evidence>
<reference evidence="3" key="1">
    <citation type="submission" date="2020-05" db="EMBL/GenBank/DDBJ databases">
        <title>Mycena genomes resolve the evolution of fungal bioluminescence.</title>
        <authorList>
            <person name="Tsai I.J."/>
        </authorList>
    </citation>
    <scope>NUCLEOTIDE SEQUENCE</scope>
    <source>
        <strain evidence="3">171206Taipei</strain>
    </source>
</reference>
<name>A0A8H6RXS2_9AGAR</name>